<organism evidence="5 6">
    <name type="scientific">Vanilla planifolia</name>
    <name type="common">Vanilla</name>
    <dbReference type="NCBI Taxonomy" id="51239"/>
    <lineage>
        <taxon>Eukaryota</taxon>
        <taxon>Viridiplantae</taxon>
        <taxon>Streptophyta</taxon>
        <taxon>Embryophyta</taxon>
        <taxon>Tracheophyta</taxon>
        <taxon>Spermatophyta</taxon>
        <taxon>Magnoliopsida</taxon>
        <taxon>Liliopsida</taxon>
        <taxon>Asparagales</taxon>
        <taxon>Orchidaceae</taxon>
        <taxon>Vanilloideae</taxon>
        <taxon>Vanilleae</taxon>
        <taxon>Vanilla</taxon>
    </lineage>
</organism>
<feature type="region of interest" description="Disordered" evidence="4">
    <location>
        <begin position="142"/>
        <end position="166"/>
    </location>
</feature>
<gene>
    <name evidence="5" type="ORF">HPP92_017508</name>
</gene>
<proteinExistence type="inferred from homology"/>
<dbReference type="PANTHER" id="PTHR13031">
    <property type="entry name" value="RIBONUCLEASE P SUBUNIT P30"/>
    <property type="match status" value="1"/>
</dbReference>
<dbReference type="OrthoDB" id="17948at2759"/>
<evidence type="ECO:0000313" key="6">
    <source>
        <dbReference type="Proteomes" id="UP000639772"/>
    </source>
</evidence>
<reference evidence="5 6" key="1">
    <citation type="journal article" date="2020" name="Nat. Food">
        <title>A phased Vanilla planifolia genome enables genetic improvement of flavour and production.</title>
        <authorList>
            <person name="Hasing T."/>
            <person name="Tang H."/>
            <person name="Brym M."/>
            <person name="Khazi F."/>
            <person name="Huang T."/>
            <person name="Chambers A.H."/>
        </authorList>
    </citation>
    <scope>NUCLEOTIDE SEQUENCE [LARGE SCALE GENOMIC DNA]</scope>
    <source>
        <tissue evidence="5">Leaf</tissue>
    </source>
</reference>
<sequence length="530" mass="58727">MLSCLGTGHVGRNFIISSAANSFNEVRGPHDVANLATVFLGITMERAKAAVSRNCRSLLANALRKKDCYFKEAIKVERFLPEKYMDTNEDWFKEWTDWDPISSGEGDLPSLDDMAKLFAAASKHSKKQNTIDSTSSINGTAHSAPFFSNSDTDKHNSADGSRSYSGFEQHIRISEEKPSADTNSMAMDASENFWCPNLNGLFPSSEIKPSNVSMKDLDLADQLDNVSSLMKPTEHVVESLQCSSVGSGDQISAVHIVKGEALHDELCRTTDLQVGEETSIDMQTDNHPDMLLEIEEQSMVLCETSTTVDPCKMEEHEQLVAPSEASSSNDLAKLKLGRPQTSAIVVESTKEALADGLKVMSHENTVDKIHTSSQFDILLDEPPSPVEDEPCFLPENESSAKVEVTMVGKNVELPVMTNGVTQGRLRKPGKHRHKGRQQSWPYGLALKNLYKPIFFKRAASRLRRPGKLMIGCGGPYRCHHRHLPQMLCREEVVLWAGLPYRGLTFFCSMRVAEQMVFVSACSPWLLGMIP</sequence>
<accession>A0A835QCH7</accession>
<evidence type="ECO:0000313" key="5">
    <source>
        <dbReference type="EMBL" id="KAG0468180.1"/>
    </source>
</evidence>
<dbReference type="GO" id="GO:0005655">
    <property type="term" value="C:nucleolar ribonuclease P complex"/>
    <property type="evidence" value="ECO:0007669"/>
    <property type="project" value="TreeGrafter"/>
</dbReference>
<evidence type="ECO:0000256" key="2">
    <source>
        <dbReference type="ARBA" id="ARBA00007331"/>
    </source>
</evidence>
<comment type="subcellular location">
    <subcellularLocation>
        <location evidence="1">Nucleus</location>
    </subcellularLocation>
</comment>
<evidence type="ECO:0000256" key="1">
    <source>
        <dbReference type="ARBA" id="ARBA00004123"/>
    </source>
</evidence>
<evidence type="ECO:0000256" key="4">
    <source>
        <dbReference type="SAM" id="MobiDB-lite"/>
    </source>
</evidence>
<dbReference type="InterPro" id="IPR002738">
    <property type="entry name" value="RNase_P_p30"/>
</dbReference>
<dbReference type="Proteomes" id="UP000639772">
    <property type="component" value="Chromosome 9"/>
</dbReference>
<protein>
    <submittedName>
        <fullName evidence="5">Uncharacterized protein</fullName>
    </submittedName>
</protein>
<dbReference type="PANTHER" id="PTHR13031:SF0">
    <property type="entry name" value="RIBONUCLEASE P PROTEIN SUBUNIT P30"/>
    <property type="match status" value="1"/>
</dbReference>
<dbReference type="EMBL" id="JADCNM010000009">
    <property type="protein sequence ID" value="KAG0468180.1"/>
    <property type="molecule type" value="Genomic_DNA"/>
</dbReference>
<dbReference type="GO" id="GO:0008033">
    <property type="term" value="P:tRNA processing"/>
    <property type="evidence" value="ECO:0007669"/>
    <property type="project" value="UniProtKB-KW"/>
</dbReference>
<dbReference type="SUPFAM" id="SSF89550">
    <property type="entry name" value="PHP domain-like"/>
    <property type="match status" value="1"/>
</dbReference>
<evidence type="ECO:0000256" key="3">
    <source>
        <dbReference type="ARBA" id="ARBA00022694"/>
    </source>
</evidence>
<dbReference type="GO" id="GO:0003723">
    <property type="term" value="F:RNA binding"/>
    <property type="evidence" value="ECO:0007669"/>
    <property type="project" value="TreeGrafter"/>
</dbReference>
<name>A0A835QCH7_VANPL</name>
<keyword evidence="3" id="KW-0819">tRNA processing</keyword>
<comment type="similarity">
    <text evidence="2">Belongs to the eukaryotic/archaeal RNase P protein component 3 family.</text>
</comment>
<comment type="caution">
    <text evidence="5">The sequence shown here is derived from an EMBL/GenBank/DDBJ whole genome shotgun (WGS) entry which is preliminary data.</text>
</comment>
<dbReference type="InterPro" id="IPR016195">
    <property type="entry name" value="Pol/histidinol_Pase-like"/>
</dbReference>
<dbReference type="Gene3D" id="3.20.20.140">
    <property type="entry name" value="Metal-dependent hydrolases"/>
    <property type="match status" value="1"/>
</dbReference>
<dbReference type="AlphaFoldDB" id="A0A835QCH7"/>